<dbReference type="EMBL" id="SRYW01000005">
    <property type="protein sequence ID" value="TGY34952.1"/>
    <property type="molecule type" value="Genomic_DNA"/>
</dbReference>
<accession>A0A4S2D1X9</accession>
<comment type="caution">
    <text evidence="1">The sequence shown here is derived from an EMBL/GenBank/DDBJ whole genome shotgun (WGS) entry which is preliminary data.</text>
</comment>
<protein>
    <submittedName>
        <fullName evidence="1">Uncharacterized protein</fullName>
    </submittedName>
</protein>
<dbReference type="AlphaFoldDB" id="A0A4S2D1X9"/>
<dbReference type="OrthoDB" id="6058299at2"/>
<proteinExistence type="predicted"/>
<sequence>MTIGQHHCVQGCEYKVTGNSESEPTGAVCLPDPCPESDTFGCGKSVAQLEQAAKPSSDPRHLFHAQQSCIANKSCKLRCEMDNCQWMDEVIPGFVDPYLGGSGRWPAVEASCGDVKNQLGSMLGAKWIVDRECFSSMGWYHVQVDLLGALQRSGCGSQRDWNLVGDQIAPCLKESQPGYPQAYYTMGGIFVHAAREAVRVQCIAKRFIQGLPIDINTDIEGKVCKAAY</sequence>
<name>A0A4S2D1X9_STEMA</name>
<dbReference type="RefSeq" id="WP_136004403.1">
    <property type="nucleotide sequence ID" value="NZ_SRYW01000005.1"/>
</dbReference>
<organism evidence="1 2">
    <name type="scientific">Stenotrophomonas maltophilia</name>
    <name type="common">Pseudomonas maltophilia</name>
    <name type="synonym">Xanthomonas maltophilia</name>
    <dbReference type="NCBI Taxonomy" id="40324"/>
    <lineage>
        <taxon>Bacteria</taxon>
        <taxon>Pseudomonadati</taxon>
        <taxon>Pseudomonadota</taxon>
        <taxon>Gammaproteobacteria</taxon>
        <taxon>Lysobacterales</taxon>
        <taxon>Lysobacteraceae</taxon>
        <taxon>Stenotrophomonas</taxon>
        <taxon>Stenotrophomonas maltophilia group</taxon>
    </lineage>
</organism>
<gene>
    <name evidence="1" type="ORF">E5352_08120</name>
</gene>
<evidence type="ECO:0000313" key="2">
    <source>
        <dbReference type="Proteomes" id="UP000306631"/>
    </source>
</evidence>
<reference evidence="1 2" key="1">
    <citation type="submission" date="2019-04" db="EMBL/GenBank/DDBJ databases">
        <title>Microbes associate with the intestines of laboratory mice.</title>
        <authorList>
            <person name="Navarre W."/>
            <person name="Wong E."/>
            <person name="Huang K."/>
            <person name="Tropini C."/>
            <person name="Ng K."/>
            <person name="Yu B."/>
        </authorList>
    </citation>
    <scope>NUCLEOTIDE SEQUENCE [LARGE SCALE GENOMIC DNA]</scope>
    <source>
        <strain evidence="1 2">NM62_B4-13</strain>
    </source>
</reference>
<dbReference type="Proteomes" id="UP000306631">
    <property type="component" value="Unassembled WGS sequence"/>
</dbReference>
<evidence type="ECO:0000313" key="1">
    <source>
        <dbReference type="EMBL" id="TGY34952.1"/>
    </source>
</evidence>